<dbReference type="InterPro" id="IPR047127">
    <property type="entry name" value="MutT-like"/>
</dbReference>
<dbReference type="InterPro" id="IPR015797">
    <property type="entry name" value="NUDIX_hydrolase-like_dom_sf"/>
</dbReference>
<dbReference type="EMBL" id="UOFI01000059">
    <property type="protein sequence ID" value="VAW64969.1"/>
    <property type="molecule type" value="Genomic_DNA"/>
</dbReference>
<keyword evidence="8" id="KW-0460">Magnesium</keyword>
<dbReference type="PRINTS" id="PR00502">
    <property type="entry name" value="NUDIXFAMILY"/>
</dbReference>
<keyword evidence="6" id="KW-0227">DNA damage</keyword>
<organism evidence="13">
    <name type="scientific">hydrothermal vent metagenome</name>
    <dbReference type="NCBI Taxonomy" id="652676"/>
    <lineage>
        <taxon>unclassified sequences</taxon>
        <taxon>metagenomes</taxon>
        <taxon>ecological metagenomes</taxon>
    </lineage>
</organism>
<dbReference type="GO" id="GO:0044716">
    <property type="term" value="F:8-oxo-GDP phosphatase activity"/>
    <property type="evidence" value="ECO:0007669"/>
    <property type="project" value="TreeGrafter"/>
</dbReference>
<evidence type="ECO:0000256" key="4">
    <source>
        <dbReference type="ARBA" id="ARBA00022705"/>
    </source>
</evidence>
<dbReference type="GO" id="GO:0009228">
    <property type="term" value="P:thiamine biosynthetic process"/>
    <property type="evidence" value="ECO:0007669"/>
    <property type="project" value="UniProtKB-KW"/>
</dbReference>
<evidence type="ECO:0000256" key="2">
    <source>
        <dbReference type="ARBA" id="ARBA00005582"/>
    </source>
</evidence>
<dbReference type="Pfam" id="PF02581">
    <property type="entry name" value="TMP-TENI"/>
    <property type="match status" value="1"/>
</dbReference>
<evidence type="ECO:0000313" key="13">
    <source>
        <dbReference type="EMBL" id="VAW64969.1"/>
    </source>
</evidence>
<dbReference type="InterPro" id="IPR020476">
    <property type="entry name" value="Nudix_hydrolase"/>
</dbReference>
<dbReference type="GO" id="GO:0006260">
    <property type="term" value="P:DNA replication"/>
    <property type="evidence" value="ECO:0007669"/>
    <property type="project" value="UniProtKB-KW"/>
</dbReference>
<reference evidence="13" key="1">
    <citation type="submission" date="2018-06" db="EMBL/GenBank/DDBJ databases">
        <authorList>
            <person name="Zhirakovskaya E."/>
        </authorList>
    </citation>
    <scope>NUCLEOTIDE SEQUENCE</scope>
</reference>
<dbReference type="Pfam" id="PF14815">
    <property type="entry name" value="NUDIX_4"/>
    <property type="match status" value="1"/>
</dbReference>
<keyword evidence="4" id="KW-0235">DNA replication</keyword>
<dbReference type="GO" id="GO:0046872">
    <property type="term" value="F:metal ion binding"/>
    <property type="evidence" value="ECO:0007669"/>
    <property type="project" value="UniProtKB-KW"/>
</dbReference>
<dbReference type="Gene3D" id="3.20.20.70">
    <property type="entry name" value="Aldolase class I"/>
    <property type="match status" value="1"/>
</dbReference>
<dbReference type="PROSITE" id="PS00893">
    <property type="entry name" value="NUDIX_BOX"/>
    <property type="match status" value="1"/>
</dbReference>
<evidence type="ECO:0000256" key="10">
    <source>
        <dbReference type="ARBA" id="ARBA00035861"/>
    </source>
</evidence>
<accession>A0A3B0XSW1</accession>
<evidence type="ECO:0000259" key="12">
    <source>
        <dbReference type="PROSITE" id="PS51462"/>
    </source>
</evidence>
<comment type="catalytic activity">
    <reaction evidence="10">
        <text>8-oxo-dGTP + H2O = 8-oxo-dGMP + diphosphate + H(+)</text>
        <dbReference type="Rhea" id="RHEA:31575"/>
        <dbReference type="ChEBI" id="CHEBI:15377"/>
        <dbReference type="ChEBI" id="CHEBI:15378"/>
        <dbReference type="ChEBI" id="CHEBI:33019"/>
        <dbReference type="ChEBI" id="CHEBI:63224"/>
        <dbReference type="ChEBI" id="CHEBI:77896"/>
        <dbReference type="EC" id="3.6.1.55"/>
    </reaction>
</comment>
<dbReference type="Gene3D" id="3.90.79.10">
    <property type="entry name" value="Nucleoside Triphosphate Pyrophosphohydrolase"/>
    <property type="match status" value="1"/>
</dbReference>
<dbReference type="GO" id="GO:0006281">
    <property type="term" value="P:DNA repair"/>
    <property type="evidence" value="ECO:0007669"/>
    <property type="project" value="UniProtKB-KW"/>
</dbReference>
<evidence type="ECO:0000256" key="9">
    <source>
        <dbReference type="ARBA" id="ARBA00023204"/>
    </source>
</evidence>
<dbReference type="EC" id="3.6.1.55" evidence="11"/>
<dbReference type="PROSITE" id="PS51462">
    <property type="entry name" value="NUDIX"/>
    <property type="match status" value="1"/>
</dbReference>
<gene>
    <name evidence="13" type="ORF">MNBD_GAMMA09-619</name>
</gene>
<keyword evidence="3" id="KW-0515">Mutator protein</keyword>
<name>A0A3B0XSW1_9ZZZZ</name>
<keyword evidence="5" id="KW-0479">Metal-binding</keyword>
<keyword evidence="9" id="KW-0234">DNA repair</keyword>
<dbReference type="PANTHER" id="PTHR47707:SF1">
    <property type="entry name" value="NUDIX HYDROLASE FAMILY PROTEIN"/>
    <property type="match status" value="1"/>
</dbReference>
<dbReference type="GO" id="GO:0044715">
    <property type="term" value="F:8-oxo-dGDP phosphatase activity"/>
    <property type="evidence" value="ECO:0007669"/>
    <property type="project" value="TreeGrafter"/>
</dbReference>
<keyword evidence="7" id="KW-0378">Hydrolase</keyword>
<dbReference type="AlphaFoldDB" id="A0A3B0XSW1"/>
<protein>
    <recommendedName>
        <fullName evidence="11">8-oxo-dGTP diphosphatase</fullName>
        <ecNumber evidence="11">3.6.1.55</ecNumber>
    </recommendedName>
</protein>
<evidence type="ECO:0000256" key="6">
    <source>
        <dbReference type="ARBA" id="ARBA00022763"/>
    </source>
</evidence>
<dbReference type="PANTHER" id="PTHR47707">
    <property type="entry name" value="8-OXO-DGTP DIPHOSPHATASE"/>
    <property type="match status" value="1"/>
</dbReference>
<dbReference type="CDD" id="cd00564">
    <property type="entry name" value="TMP_TenI"/>
    <property type="match status" value="1"/>
</dbReference>
<dbReference type="InterPro" id="IPR000086">
    <property type="entry name" value="NUDIX_hydrolase_dom"/>
</dbReference>
<dbReference type="InterPro" id="IPR036206">
    <property type="entry name" value="ThiamineP_synth_sf"/>
</dbReference>
<dbReference type="InterPro" id="IPR013785">
    <property type="entry name" value="Aldolase_TIM"/>
</dbReference>
<dbReference type="CDD" id="cd03425">
    <property type="entry name" value="NUDIX_MutT_NudA_like"/>
    <property type="match status" value="1"/>
</dbReference>
<comment type="similarity">
    <text evidence="2">Belongs to the Nudix hydrolase family.</text>
</comment>
<evidence type="ECO:0000256" key="5">
    <source>
        <dbReference type="ARBA" id="ARBA00022723"/>
    </source>
</evidence>
<evidence type="ECO:0000256" key="8">
    <source>
        <dbReference type="ARBA" id="ARBA00022842"/>
    </source>
</evidence>
<dbReference type="InterPro" id="IPR020084">
    <property type="entry name" value="NUDIX_hydrolase_CS"/>
</dbReference>
<dbReference type="SUPFAM" id="SSF55811">
    <property type="entry name" value="Nudix"/>
    <property type="match status" value="1"/>
</dbReference>
<dbReference type="GO" id="GO:0035539">
    <property type="term" value="F:8-oxo-7,8-dihydrodeoxyguanosine triphosphate pyrophosphatase activity"/>
    <property type="evidence" value="ECO:0007669"/>
    <property type="project" value="UniProtKB-EC"/>
</dbReference>
<feature type="domain" description="Nudix hydrolase" evidence="12">
    <location>
        <begin position="4"/>
        <end position="145"/>
    </location>
</feature>
<evidence type="ECO:0000256" key="1">
    <source>
        <dbReference type="ARBA" id="ARBA00001946"/>
    </source>
</evidence>
<dbReference type="GO" id="GO:0008413">
    <property type="term" value="F:8-oxo-7,8-dihydroguanosine triphosphate pyrophosphatase activity"/>
    <property type="evidence" value="ECO:0007669"/>
    <property type="project" value="TreeGrafter"/>
</dbReference>
<proteinExistence type="inferred from homology"/>
<evidence type="ECO:0000256" key="3">
    <source>
        <dbReference type="ARBA" id="ARBA00022457"/>
    </source>
</evidence>
<dbReference type="SUPFAM" id="SSF51391">
    <property type="entry name" value="Thiamin phosphate synthase"/>
    <property type="match status" value="1"/>
</dbReference>
<evidence type="ECO:0000256" key="11">
    <source>
        <dbReference type="ARBA" id="ARBA00038905"/>
    </source>
</evidence>
<sequence length="328" mass="36519">MSNLTHVAVAIMIKKSSITQCHEVLVSLRDKTAHQGGLWEFPGGKLEDGESSYEALKREVSEELGVVVNKAKLFKTIRHQYSDKPVLLDVWWVESFDGEFLYSDAENECKGAEGQSVKWQPLKELKVNDFPTANRPIVYALTLPEKYMITGGFETQADFMLRLENSLKNGISLVQLRCKKTPEAEIIKLAGEAQLICKQYNARLLLNTTLEVFNQLKADGLHLSSQQLYKFKKRPVDNVLLLSVSCHTQEDIMQADKLSADIILLSPVKETKSHPGVKGIGWSTFSDIVFKTATPVYALGGMNEADIIDAKQAGAQGVAAISSFWNVR</sequence>
<evidence type="ECO:0000256" key="7">
    <source>
        <dbReference type="ARBA" id="ARBA00022801"/>
    </source>
</evidence>
<comment type="cofactor">
    <cofactor evidence="1">
        <name>Mg(2+)</name>
        <dbReference type="ChEBI" id="CHEBI:18420"/>
    </cofactor>
</comment>
<dbReference type="InterPro" id="IPR022998">
    <property type="entry name" value="ThiamineP_synth_TenI"/>
</dbReference>
<dbReference type="NCBIfam" id="NF006530">
    <property type="entry name" value="PRK08999.1"/>
    <property type="match status" value="1"/>
</dbReference>
<dbReference type="InterPro" id="IPR029119">
    <property type="entry name" value="MutY_C"/>
</dbReference>